<dbReference type="Pfam" id="PF09335">
    <property type="entry name" value="VTT_dom"/>
    <property type="match status" value="1"/>
</dbReference>
<evidence type="ECO:0000259" key="7">
    <source>
        <dbReference type="Pfam" id="PF09335"/>
    </source>
</evidence>
<keyword evidence="3 6" id="KW-0812">Transmembrane</keyword>
<comment type="caution">
    <text evidence="8">The sequence shown here is derived from an EMBL/GenBank/DDBJ whole genome shotgun (WGS) entry which is preliminary data.</text>
</comment>
<protein>
    <recommendedName>
        <fullName evidence="6">TVP38/TMEM64 family membrane protein</fullName>
    </recommendedName>
</protein>
<dbReference type="PROSITE" id="PS51257">
    <property type="entry name" value="PROKAR_LIPOPROTEIN"/>
    <property type="match status" value="1"/>
</dbReference>
<evidence type="ECO:0000256" key="5">
    <source>
        <dbReference type="ARBA" id="ARBA00023136"/>
    </source>
</evidence>
<keyword evidence="5 6" id="KW-0472">Membrane</keyword>
<keyword evidence="4 6" id="KW-1133">Transmembrane helix</keyword>
<reference evidence="8 9" key="1">
    <citation type="submission" date="2024-09" db="EMBL/GenBank/DDBJ databases">
        <authorList>
            <person name="Sun Q."/>
            <person name="Mori K."/>
        </authorList>
    </citation>
    <scope>NUCLEOTIDE SEQUENCE [LARGE SCALE GENOMIC DNA]</scope>
    <source>
        <strain evidence="8 9">CCM 7759</strain>
    </source>
</reference>
<dbReference type="RefSeq" id="WP_377472578.1">
    <property type="nucleotide sequence ID" value="NZ_JBHLWN010000082.1"/>
</dbReference>
<sequence>MIEVKGMEVPKQRNLRWISGIGLLLIIGSCVYYAYLLHIGEAQRLMALIRDYGLTGIVVGIAVQALVNVLPVPGEFTTIALMEIYGPLWGGFYSFIGGVIGALGGLYLSKWLAKPLFGDMLEPYKIKVEEWLHKRETLGLLIIRFLPLVPYHFVNYAAGLLKVNMWTYTWTSAVGLIPYTIAFAGLFEGLRHGSLIWGAIGGAIFLVLGAINWMAKKRKQKASG</sequence>
<evidence type="ECO:0000313" key="9">
    <source>
        <dbReference type="Proteomes" id="UP001589776"/>
    </source>
</evidence>
<keyword evidence="9" id="KW-1185">Reference proteome</keyword>
<evidence type="ECO:0000256" key="2">
    <source>
        <dbReference type="ARBA" id="ARBA00022475"/>
    </source>
</evidence>
<dbReference type="PANTHER" id="PTHR12677:SF59">
    <property type="entry name" value="GOLGI APPARATUS MEMBRANE PROTEIN TVP38-RELATED"/>
    <property type="match status" value="1"/>
</dbReference>
<feature type="transmembrane region" description="Helical" evidence="6">
    <location>
        <begin position="137"/>
        <end position="154"/>
    </location>
</feature>
<feature type="domain" description="VTT" evidence="7">
    <location>
        <begin position="72"/>
        <end position="186"/>
    </location>
</feature>
<organism evidence="8 9">
    <name type="scientific">Paenibacillus chartarius</name>
    <dbReference type="NCBI Taxonomy" id="747481"/>
    <lineage>
        <taxon>Bacteria</taxon>
        <taxon>Bacillati</taxon>
        <taxon>Bacillota</taxon>
        <taxon>Bacilli</taxon>
        <taxon>Bacillales</taxon>
        <taxon>Paenibacillaceae</taxon>
        <taxon>Paenibacillus</taxon>
    </lineage>
</organism>
<gene>
    <name evidence="8" type="ORF">ACFFK0_22305</name>
</gene>
<accession>A0ABV6DRD7</accession>
<feature type="transmembrane region" description="Helical" evidence="6">
    <location>
        <begin position="48"/>
        <end position="67"/>
    </location>
</feature>
<evidence type="ECO:0000256" key="6">
    <source>
        <dbReference type="RuleBase" id="RU366058"/>
    </source>
</evidence>
<dbReference type="Proteomes" id="UP001589776">
    <property type="component" value="Unassembled WGS sequence"/>
</dbReference>
<dbReference type="EMBL" id="JBHLWN010000082">
    <property type="protein sequence ID" value="MFC0215133.1"/>
    <property type="molecule type" value="Genomic_DNA"/>
</dbReference>
<feature type="transmembrane region" description="Helical" evidence="6">
    <location>
        <begin position="166"/>
        <end position="187"/>
    </location>
</feature>
<keyword evidence="2 6" id="KW-1003">Cell membrane</keyword>
<name>A0ABV6DRD7_9BACL</name>
<feature type="transmembrane region" description="Helical" evidence="6">
    <location>
        <begin position="87"/>
        <end position="108"/>
    </location>
</feature>
<evidence type="ECO:0000256" key="4">
    <source>
        <dbReference type="ARBA" id="ARBA00022989"/>
    </source>
</evidence>
<feature type="transmembrane region" description="Helical" evidence="6">
    <location>
        <begin position="194"/>
        <end position="215"/>
    </location>
</feature>
<evidence type="ECO:0000256" key="1">
    <source>
        <dbReference type="ARBA" id="ARBA00004651"/>
    </source>
</evidence>
<feature type="transmembrane region" description="Helical" evidence="6">
    <location>
        <begin position="17"/>
        <end position="36"/>
    </location>
</feature>
<proteinExistence type="inferred from homology"/>
<evidence type="ECO:0000313" key="8">
    <source>
        <dbReference type="EMBL" id="MFC0215133.1"/>
    </source>
</evidence>
<dbReference type="InterPro" id="IPR015414">
    <property type="entry name" value="TMEM64"/>
</dbReference>
<comment type="similarity">
    <text evidence="6">Belongs to the TVP38/TMEM64 family.</text>
</comment>
<evidence type="ECO:0000256" key="3">
    <source>
        <dbReference type="ARBA" id="ARBA00022692"/>
    </source>
</evidence>
<dbReference type="InterPro" id="IPR032816">
    <property type="entry name" value="VTT_dom"/>
</dbReference>
<comment type="subcellular location">
    <subcellularLocation>
        <location evidence="1 6">Cell membrane</location>
        <topology evidence="1 6">Multi-pass membrane protein</topology>
    </subcellularLocation>
</comment>
<dbReference type="PANTHER" id="PTHR12677">
    <property type="entry name" value="GOLGI APPARATUS MEMBRANE PROTEIN TVP38-RELATED"/>
    <property type="match status" value="1"/>
</dbReference>